<organism evidence="8">
    <name type="scientific">Suncus murinus rhabdovirus</name>
    <dbReference type="NCBI Taxonomy" id="3139574"/>
    <lineage>
        <taxon>Viruses</taxon>
        <taxon>Riboviria</taxon>
        <taxon>Orthornavirae</taxon>
        <taxon>Negarnaviricota</taxon>
        <taxon>Haploviricotina</taxon>
        <taxon>Monjiviricetes</taxon>
        <taxon>Mononegavirales</taxon>
        <taxon>Rhabdoviridae</taxon>
    </lineage>
</organism>
<dbReference type="GO" id="GO:0039660">
    <property type="term" value="F:structural constituent of virion"/>
    <property type="evidence" value="ECO:0007669"/>
    <property type="project" value="UniProtKB-KW"/>
</dbReference>
<evidence type="ECO:0000313" key="8">
    <source>
        <dbReference type="EMBL" id="WZI33525.1"/>
    </source>
</evidence>
<keyword evidence="4" id="KW-0946">Virion</keyword>
<evidence type="ECO:0000256" key="1">
    <source>
        <dbReference type="ARBA" id="ARBA00004328"/>
    </source>
</evidence>
<evidence type="ECO:0000256" key="7">
    <source>
        <dbReference type="SAM" id="MobiDB-lite"/>
    </source>
</evidence>
<dbReference type="EMBL" id="PP272765">
    <property type="protein sequence ID" value="WZI33525.1"/>
    <property type="molecule type" value="Viral_cRNA"/>
</dbReference>
<reference evidence="8" key="1">
    <citation type="journal article" date="2024" name="NPJ Biofilms Microbiomes">
        <title>Decoding the RNA viromes in shrew lungs along the eastern coast of China.</title>
        <authorList>
            <person name="Zhang J.T."/>
            <person name="Hu Z.Y."/>
            <person name="Tang F."/>
            <person name="Liu Y.T."/>
            <person name="Tan W.L."/>
            <person name="Ma X.F."/>
            <person name="Zhang Y.F."/>
            <person name="Si G.Q."/>
            <person name="Zhang L."/>
            <person name="Zhang M.Q."/>
            <person name="Peng C."/>
            <person name="Fu B.K."/>
            <person name="Fang L.Q."/>
            <person name="Zhang X.A."/>
            <person name="Liu W."/>
        </authorList>
    </citation>
    <scope>NUCLEOTIDE SEQUENCE</scope>
    <source>
        <strain evidence="8">Rhabd_1</strain>
    </source>
</reference>
<feature type="compositionally biased region" description="Basic residues" evidence="7">
    <location>
        <begin position="1"/>
        <end position="10"/>
    </location>
</feature>
<evidence type="ECO:0000256" key="5">
    <source>
        <dbReference type="ARBA" id="ARBA00023136"/>
    </source>
</evidence>
<protein>
    <recommendedName>
        <fullName evidence="3">Matrix protein</fullName>
    </recommendedName>
</protein>
<dbReference type="GO" id="GO:0000166">
    <property type="term" value="F:nucleotide binding"/>
    <property type="evidence" value="ECO:0007669"/>
    <property type="project" value="InterPro"/>
</dbReference>
<feature type="region of interest" description="Disordered" evidence="7">
    <location>
        <begin position="1"/>
        <end position="27"/>
    </location>
</feature>
<keyword evidence="6" id="KW-0468">Viral matrix protein</keyword>
<comment type="subcellular location">
    <subcellularLocation>
        <location evidence="2">Host endomembrane system</location>
        <topology evidence="2">Peripheral membrane protein</topology>
    </subcellularLocation>
    <subcellularLocation>
        <location evidence="1">Virion</location>
    </subcellularLocation>
</comment>
<accession>A0AB38ZKB3</accession>
<dbReference type="Pfam" id="PF06326">
    <property type="entry name" value="Vesiculo_matrix"/>
    <property type="match status" value="1"/>
</dbReference>
<feature type="compositionally biased region" description="Basic and acidic residues" evidence="7">
    <location>
        <begin position="11"/>
        <end position="22"/>
    </location>
</feature>
<reference evidence="8" key="2">
    <citation type="submission" date="2024-01" db="EMBL/GenBank/DDBJ databases">
        <authorList>
            <person name="Zhang X.-A."/>
            <person name="Zhang J.-T."/>
            <person name="Hu Z.-Y."/>
            <person name="Liu W."/>
        </authorList>
    </citation>
    <scope>NUCLEOTIDE SEQUENCE</scope>
    <source>
        <strain evidence="8">Rhabd_1</strain>
    </source>
</reference>
<dbReference type="InterPro" id="IPR009397">
    <property type="entry name" value="Vesiculo_matrix"/>
</dbReference>
<dbReference type="GO" id="GO:0033645">
    <property type="term" value="C:host cell endomembrane system"/>
    <property type="evidence" value="ECO:0007669"/>
    <property type="project" value="UniProtKB-SubCell"/>
</dbReference>
<name>A0AB38ZKB3_9RHAB</name>
<dbReference type="GO" id="GO:0019031">
    <property type="term" value="C:viral envelope"/>
    <property type="evidence" value="ECO:0007669"/>
    <property type="project" value="InterPro"/>
</dbReference>
<dbReference type="InterPro" id="IPR018163">
    <property type="entry name" value="Thr/Ala-tRNA-synth_IIc_edit"/>
</dbReference>
<keyword evidence="5" id="KW-0472">Membrane</keyword>
<evidence type="ECO:0000256" key="2">
    <source>
        <dbReference type="ARBA" id="ARBA00004531"/>
    </source>
</evidence>
<sequence>MFSKIRKSFVKSKEKEQEDHYADSPPDYYGGDFFDVHPTAPVEDEVSTILEENLSVEAELVIRTKAEILSMKEMLQILGSWIDKCSGPVRQRHLDTWMYLCLGLHLRKDPTVKTYNIYRAATDMVIRFRHAPRGKDQFNLIPCNQQFELKHKGQTCDIYFSSIMSPTKRKGCPAHIVYNQLLKNGKMPPKPIEVFDGYDVEVLVREDGTHEIFDRCT</sequence>
<proteinExistence type="predicted"/>
<evidence type="ECO:0000256" key="4">
    <source>
        <dbReference type="ARBA" id="ARBA00022844"/>
    </source>
</evidence>
<dbReference type="SUPFAM" id="SSF55186">
    <property type="entry name" value="ThrRS/AlaRS common domain"/>
    <property type="match status" value="1"/>
</dbReference>
<evidence type="ECO:0000256" key="3">
    <source>
        <dbReference type="ARBA" id="ARBA00017678"/>
    </source>
</evidence>
<evidence type="ECO:0000256" key="6">
    <source>
        <dbReference type="ARBA" id="ARBA00023311"/>
    </source>
</evidence>